<evidence type="ECO:0000256" key="7">
    <source>
        <dbReference type="ARBA" id="ARBA00022792"/>
    </source>
</evidence>
<proteinExistence type="inferred from homology"/>
<dbReference type="GO" id="GO:0015990">
    <property type="term" value="P:electron transport coupled proton transport"/>
    <property type="evidence" value="ECO:0007669"/>
    <property type="project" value="TreeGrafter"/>
</dbReference>
<feature type="transmembrane region" description="Helical" evidence="16">
    <location>
        <begin position="133"/>
        <end position="153"/>
    </location>
</feature>
<keyword evidence="8" id="KW-1278">Translocase</keyword>
<feature type="domain" description="NADH-Ubiquinone oxidoreductase (complex I) chain 5 N-terminal" evidence="18">
    <location>
        <begin position="61"/>
        <end position="110"/>
    </location>
</feature>
<evidence type="ECO:0000256" key="2">
    <source>
        <dbReference type="ARBA" id="ARBA00012944"/>
    </source>
</evidence>
<gene>
    <name evidence="20" type="primary">ND5</name>
</gene>
<dbReference type="NCBIfam" id="TIGR01974">
    <property type="entry name" value="NDH_I_L"/>
    <property type="match status" value="1"/>
</dbReference>
<evidence type="ECO:0000256" key="6">
    <source>
        <dbReference type="ARBA" id="ARBA00022692"/>
    </source>
</evidence>
<dbReference type="AlphaFoldDB" id="C6L2N0"/>
<evidence type="ECO:0000259" key="19">
    <source>
        <dbReference type="Pfam" id="PF06455"/>
    </source>
</evidence>
<evidence type="ECO:0000313" key="20">
    <source>
        <dbReference type="EMBL" id="BAH86090.1"/>
    </source>
</evidence>
<feature type="transmembrane region" description="Helical" evidence="16">
    <location>
        <begin position="165"/>
        <end position="183"/>
    </location>
</feature>
<dbReference type="GO" id="GO:0005743">
    <property type="term" value="C:mitochondrial inner membrane"/>
    <property type="evidence" value="ECO:0007669"/>
    <property type="project" value="UniProtKB-SubCell"/>
</dbReference>
<evidence type="ECO:0000256" key="11">
    <source>
        <dbReference type="ARBA" id="ARBA00023027"/>
    </source>
</evidence>
<evidence type="ECO:0000256" key="15">
    <source>
        <dbReference type="ARBA" id="ARBA00049551"/>
    </source>
</evidence>
<feature type="domain" description="NADH dehydrogenase subunit 5 C-terminal" evidence="19">
    <location>
        <begin position="414"/>
        <end position="595"/>
    </location>
</feature>
<dbReference type="PANTHER" id="PTHR42829:SF2">
    <property type="entry name" value="NADH-UBIQUINONE OXIDOREDUCTASE CHAIN 5"/>
    <property type="match status" value="1"/>
</dbReference>
<evidence type="ECO:0000256" key="12">
    <source>
        <dbReference type="ARBA" id="ARBA00023075"/>
    </source>
</evidence>
<dbReference type="GO" id="GO:0042773">
    <property type="term" value="P:ATP synthesis coupled electron transport"/>
    <property type="evidence" value="ECO:0007669"/>
    <property type="project" value="InterPro"/>
</dbReference>
<evidence type="ECO:0000256" key="16">
    <source>
        <dbReference type="RuleBase" id="RU003404"/>
    </source>
</evidence>
<feature type="transmembrane region" description="Helical" evidence="16">
    <location>
        <begin position="351"/>
        <end position="379"/>
    </location>
</feature>
<feature type="transmembrane region" description="Helical" evidence="16">
    <location>
        <begin position="293"/>
        <end position="311"/>
    </location>
</feature>
<evidence type="ECO:0000259" key="17">
    <source>
        <dbReference type="Pfam" id="PF00361"/>
    </source>
</evidence>
<geneLocation type="mitochondrion" evidence="20"/>
<evidence type="ECO:0000256" key="10">
    <source>
        <dbReference type="ARBA" id="ARBA00022989"/>
    </source>
</evidence>
<accession>C6L2N0</accession>
<feature type="transmembrane region" description="Helical" evidence="16">
    <location>
        <begin position="471"/>
        <end position="494"/>
    </location>
</feature>
<dbReference type="InterPro" id="IPR018393">
    <property type="entry name" value="NADHpl_OxRdtase_5_subgr"/>
</dbReference>
<keyword evidence="9" id="KW-0249">Electron transport</keyword>
<dbReference type="Pfam" id="PF00361">
    <property type="entry name" value="Proton_antipo_M"/>
    <property type="match status" value="1"/>
</dbReference>
<dbReference type="Pfam" id="PF06455">
    <property type="entry name" value="NADH5_C"/>
    <property type="match status" value="1"/>
</dbReference>
<keyword evidence="10 16" id="KW-1133">Transmembrane helix</keyword>
<dbReference type="InterPro" id="IPR001516">
    <property type="entry name" value="Proton_antipo_N"/>
</dbReference>
<sequence>MVGMCGMLGLVSLLIMGIFLFDKTKENLAQAIKYSGLMNLLLLTLMVVSEENEMLLMKWEWVKLGGYSLSISFRYDMYTCSFFVVALYVTWNILIFSFYYMSTDPRVDLFCKYLGLFLIAMLLLVSAEGFFQLLIGWEGVGIMSYLLISWWYARSDANTAALQAIFYNRIGDIGLVIMLVWSLMNTSDWTFTSLYALDMFNVFLVVGVVLAAMGKSAQLGLHPWLPAAMEGPTPVSSLLHSSTMVVAGVFLLIRFSPIILMNSYVQAGVFLLGTMTTLFSAICALAQNDMKKVVAYSTASQLGLMVTAVGVGVPQLAFLHICMHAFFKAMLFMCSGGYIHGLQNEQDIRKMGGFLFATPITSSCLFIGSAALMGTPFLAGFFSKDPIIEAINISNMNSWAIGLVLVATSFTAVYSFRLMFMGVGSASRMFTLQTMNEEYNNLIGPLQRLCYGSIVAGVVFIYFLIPYQVSILSLPFTLKLAAIMVTAVGGLVSWDVVKLLHTSEDTVNVNYLSFEAQVGFYSLIMHKIMPKVWMTLGENYQMQMIDRGWAELTLPQGFGQNYKLLADNINQTQTALVKMYIAIMMLILMMMLMLIALS</sequence>
<feature type="transmembrane region" description="Helical" evidence="16">
    <location>
        <begin position="82"/>
        <end position="102"/>
    </location>
</feature>
<evidence type="ECO:0000256" key="13">
    <source>
        <dbReference type="ARBA" id="ARBA00023128"/>
    </source>
</evidence>
<dbReference type="PRINTS" id="PR01434">
    <property type="entry name" value="NADHDHGNASE5"/>
</dbReference>
<evidence type="ECO:0000256" key="1">
    <source>
        <dbReference type="ARBA" id="ARBA00004448"/>
    </source>
</evidence>
<feature type="domain" description="NADH:quinone oxidoreductase/Mrp antiporter transmembrane" evidence="17">
    <location>
        <begin position="130"/>
        <end position="410"/>
    </location>
</feature>
<reference evidence="20" key="1">
    <citation type="submission" date="2009-01" db="EMBL/GenBank/DDBJ databases">
        <title>Branchiostoma mitochondrial DNA, complete genome.</title>
        <authorList>
            <person name="Takada Y."/>
            <person name="Imai T."/>
        </authorList>
    </citation>
    <scope>NUCLEOTIDE SEQUENCE</scope>
    <source>
        <strain evidence="20">Bb-T02</strain>
    </source>
</reference>
<evidence type="ECO:0000256" key="14">
    <source>
        <dbReference type="ARBA" id="ARBA00023136"/>
    </source>
</evidence>
<dbReference type="Pfam" id="PF00662">
    <property type="entry name" value="Proton_antipo_N"/>
    <property type="match status" value="1"/>
</dbReference>
<name>C6L2N0_BRABE</name>
<dbReference type="GO" id="GO:0003954">
    <property type="term" value="F:NADH dehydrogenase activity"/>
    <property type="evidence" value="ECO:0007669"/>
    <property type="project" value="TreeGrafter"/>
</dbReference>
<feature type="transmembrane region" description="Helical" evidence="16">
    <location>
        <begin position="235"/>
        <end position="255"/>
    </location>
</feature>
<dbReference type="InterPro" id="IPR001750">
    <property type="entry name" value="ND/Mrp_TM"/>
</dbReference>
<dbReference type="EMBL" id="AB478555">
    <property type="protein sequence ID" value="BAH86090.1"/>
    <property type="molecule type" value="Genomic_DNA"/>
</dbReference>
<keyword evidence="7" id="KW-0999">Mitochondrion inner membrane</keyword>
<keyword evidence="13 16" id="KW-0496">Mitochondrion</keyword>
<feature type="transmembrane region" description="Helical" evidence="16">
    <location>
        <begin position="399"/>
        <end position="420"/>
    </location>
</feature>
<protein>
    <recommendedName>
        <fullName evidence="3 16">NADH-ubiquinone oxidoreductase chain 5</fullName>
        <ecNumber evidence="2 16">7.1.1.2</ecNumber>
    </recommendedName>
</protein>
<dbReference type="InterPro" id="IPR010934">
    <property type="entry name" value="NADH_DH_su5_C"/>
</dbReference>
<dbReference type="EC" id="7.1.1.2" evidence="2 16"/>
<keyword evidence="4 16" id="KW-0813">Transport</keyword>
<dbReference type="PANTHER" id="PTHR42829">
    <property type="entry name" value="NADH-UBIQUINONE OXIDOREDUCTASE CHAIN 5"/>
    <property type="match status" value="1"/>
</dbReference>
<evidence type="ECO:0000256" key="3">
    <source>
        <dbReference type="ARBA" id="ARBA00021096"/>
    </source>
</evidence>
<feature type="transmembrane region" description="Helical" evidence="16">
    <location>
        <begin position="579"/>
        <end position="597"/>
    </location>
</feature>
<evidence type="ECO:0000256" key="8">
    <source>
        <dbReference type="ARBA" id="ARBA00022967"/>
    </source>
</evidence>
<organism evidence="20">
    <name type="scientific">Branchiostoma belcheri</name>
    <name type="common">Amphioxus</name>
    <dbReference type="NCBI Taxonomy" id="7741"/>
    <lineage>
        <taxon>Eukaryota</taxon>
        <taxon>Metazoa</taxon>
        <taxon>Chordata</taxon>
        <taxon>Cephalochordata</taxon>
        <taxon>Leptocardii</taxon>
        <taxon>Amphioxiformes</taxon>
        <taxon>Branchiostomatidae</taxon>
        <taxon>Branchiostoma</taxon>
    </lineage>
</organism>
<comment type="catalytic activity">
    <reaction evidence="15 16">
        <text>a ubiquinone + NADH + 5 H(+)(in) = a ubiquinol + NAD(+) + 4 H(+)(out)</text>
        <dbReference type="Rhea" id="RHEA:29091"/>
        <dbReference type="Rhea" id="RHEA-COMP:9565"/>
        <dbReference type="Rhea" id="RHEA-COMP:9566"/>
        <dbReference type="ChEBI" id="CHEBI:15378"/>
        <dbReference type="ChEBI" id="CHEBI:16389"/>
        <dbReference type="ChEBI" id="CHEBI:17976"/>
        <dbReference type="ChEBI" id="CHEBI:57540"/>
        <dbReference type="ChEBI" id="CHEBI:57945"/>
        <dbReference type="EC" id="7.1.1.2"/>
    </reaction>
</comment>
<dbReference type="GO" id="GO:0008137">
    <property type="term" value="F:NADH dehydrogenase (ubiquinone) activity"/>
    <property type="evidence" value="ECO:0007669"/>
    <property type="project" value="UniProtKB-EC"/>
</dbReference>
<feature type="transmembrane region" description="Helical" evidence="16">
    <location>
        <begin position="109"/>
        <end position="127"/>
    </location>
</feature>
<feature type="transmembrane region" description="Helical" evidence="16">
    <location>
        <begin position="267"/>
        <end position="286"/>
    </location>
</feature>
<feature type="transmembrane region" description="Helical" evidence="16">
    <location>
        <begin position="317"/>
        <end position="339"/>
    </location>
</feature>
<keyword evidence="11 16" id="KW-0520">NAD</keyword>
<keyword evidence="12 16" id="KW-0830">Ubiquinone</keyword>
<evidence type="ECO:0000256" key="4">
    <source>
        <dbReference type="ARBA" id="ARBA00022448"/>
    </source>
</evidence>
<comment type="function">
    <text evidence="16">Core subunit of the mitochondrial membrane respiratory chain NADH dehydrogenase (Complex I) which catalyzes electron transfer from NADH through the respiratory chain, using ubiquinone as an electron acceptor. Essential for the catalytic activity and assembly of complex I.</text>
</comment>
<evidence type="ECO:0000256" key="5">
    <source>
        <dbReference type="ARBA" id="ARBA00022660"/>
    </source>
</evidence>
<comment type="subcellular location">
    <subcellularLocation>
        <location evidence="1">Mitochondrion inner membrane</location>
        <topology evidence="1">Multi-pass membrane protein</topology>
    </subcellularLocation>
</comment>
<evidence type="ECO:0000256" key="9">
    <source>
        <dbReference type="ARBA" id="ARBA00022982"/>
    </source>
</evidence>
<comment type="similarity">
    <text evidence="16">Belongs to the complex I subunit 5 family.</text>
</comment>
<feature type="transmembrane region" description="Helical" evidence="16">
    <location>
        <begin position="6"/>
        <end position="22"/>
    </location>
</feature>
<feature type="transmembrane region" description="Helical" evidence="16">
    <location>
        <begin position="195"/>
        <end position="214"/>
    </location>
</feature>
<dbReference type="InterPro" id="IPR003945">
    <property type="entry name" value="NU5C-like"/>
</dbReference>
<keyword evidence="6 16" id="KW-0812">Transmembrane</keyword>
<keyword evidence="5" id="KW-0679">Respiratory chain</keyword>
<evidence type="ECO:0000259" key="18">
    <source>
        <dbReference type="Pfam" id="PF00662"/>
    </source>
</evidence>
<feature type="transmembrane region" description="Helical" evidence="16">
    <location>
        <begin position="449"/>
        <end position="465"/>
    </location>
</feature>
<keyword evidence="14 16" id="KW-0472">Membrane</keyword>